<evidence type="ECO:0000313" key="1">
    <source>
        <dbReference type="EMBL" id="MBZ2206520.1"/>
    </source>
</evidence>
<comment type="caution">
    <text evidence="1">The sequence shown here is derived from an EMBL/GenBank/DDBJ whole genome shotgun (WGS) entry which is preliminary data.</text>
</comment>
<sequence length="191" mass="21669">MSDNVTIAPTVYLGISGVLHPSESTYNLIHGRSPLTDGHSKYESAPVLEHALENWPEVELVLTSTQPWAHGLESVLELLGPSLAARVVGYTYQDLTTKVTRGVTTRSGTMRALHISNEDYWRMSKSDIVATHVEWRRPDRWIVIDDEDILWPHDVRRDRLVLTDGCVGLQRAEAQDRLRTVMHMNFGRNTK</sequence>
<organism evidence="1 2">
    <name type="scientific">Massilia soli</name>
    <dbReference type="NCBI Taxonomy" id="2792854"/>
    <lineage>
        <taxon>Bacteria</taxon>
        <taxon>Pseudomonadati</taxon>
        <taxon>Pseudomonadota</taxon>
        <taxon>Betaproteobacteria</taxon>
        <taxon>Burkholderiales</taxon>
        <taxon>Oxalobacteraceae</taxon>
        <taxon>Telluria group</taxon>
        <taxon>Massilia</taxon>
    </lineage>
</organism>
<gene>
    <name evidence="1" type="ORF">I4X03_004515</name>
</gene>
<proteinExistence type="predicted"/>
<protein>
    <submittedName>
        <fullName evidence="1">Uncharacterized protein</fullName>
    </submittedName>
</protein>
<dbReference type="EMBL" id="JAFBIL020000002">
    <property type="protein sequence ID" value="MBZ2206520.1"/>
    <property type="molecule type" value="Genomic_DNA"/>
</dbReference>
<name>A0ABS7SMZ4_9BURK</name>
<accession>A0ABS7SMZ4</accession>
<evidence type="ECO:0000313" key="2">
    <source>
        <dbReference type="Proteomes" id="UP000809349"/>
    </source>
</evidence>
<dbReference type="RefSeq" id="WP_223466371.1">
    <property type="nucleotide sequence ID" value="NZ_JAFBIL020000002.1"/>
</dbReference>
<dbReference type="Pfam" id="PF18143">
    <property type="entry name" value="HAD_SAK_2"/>
    <property type="match status" value="1"/>
</dbReference>
<keyword evidence="2" id="KW-1185">Reference proteome</keyword>
<dbReference type="Proteomes" id="UP000809349">
    <property type="component" value="Unassembled WGS sequence"/>
</dbReference>
<reference evidence="1 2" key="1">
    <citation type="submission" date="2021-08" db="EMBL/GenBank/DDBJ databases">
        <title>Massilia sp. R798.</title>
        <authorList>
            <person name="Baek J.H."/>
            <person name="Jung H.S."/>
            <person name="Kim K.R."/>
            <person name="Jeon C.O."/>
        </authorList>
    </citation>
    <scope>NUCLEOTIDE SEQUENCE [LARGE SCALE GENOMIC DNA]</scope>
    <source>
        <strain evidence="1 2">R798</strain>
    </source>
</reference>